<dbReference type="GO" id="GO:0005886">
    <property type="term" value="C:plasma membrane"/>
    <property type="evidence" value="ECO:0007669"/>
    <property type="project" value="UniProtKB-SubCell"/>
</dbReference>
<dbReference type="InterPro" id="IPR009722">
    <property type="entry name" value="YjiK/CarP"/>
</dbReference>
<protein>
    <submittedName>
        <fullName evidence="4">SdiA-regulated domain-containing protein</fullName>
    </submittedName>
</protein>
<evidence type="ECO:0000313" key="4">
    <source>
        <dbReference type="EMBL" id="WEK17506.1"/>
    </source>
</evidence>
<comment type="subcellular location">
    <subcellularLocation>
        <location evidence="1">Cell membrane</location>
    </subcellularLocation>
</comment>
<accession>A0AAJ6B5I2</accession>
<dbReference type="PROSITE" id="PS51257">
    <property type="entry name" value="PROKAR_LIPOPROTEIN"/>
    <property type="match status" value="1"/>
</dbReference>
<dbReference type="AlphaFoldDB" id="A0AAJ6B5I2"/>
<proteinExistence type="predicted"/>
<keyword evidence="3" id="KW-0472">Membrane</keyword>
<dbReference type="Proteomes" id="UP001214530">
    <property type="component" value="Chromosome"/>
</dbReference>
<sequence length="289" mass="33258">MRRFYLNFLYITIALSIFGSYACKNPVNKYTSPKGYDFNKPEKFKTPSSLLEISGIAFYNGNSDTVYSIQDEDGKLFRQKWGVPKQYHMKFATKGDFEDLAIFKETVFVLKSNGTLYSFPFSEAVKKSSDKVKERKKLVPKGEYEGLYADIQNNKIYVLCKKCDIDKQKEQVTGYIFDYKPETDNLSPAGTFKLNLNQIKALDPKLKPSLRPSALARNIRTNEWYVLSSTNKMLLVTDANWRIKEAHRLNSSTFNQPEGIAFDNAMNLYISNEGDEITDGNILKFRLHK</sequence>
<name>A0AAJ6B5I2_9SPHI</name>
<reference evidence="4" key="1">
    <citation type="submission" date="2023-03" db="EMBL/GenBank/DDBJ databases">
        <title>Andean soil-derived lignocellulolytic bacterial consortium as a source of novel taxa and putative plastic-active enzymes.</title>
        <authorList>
            <person name="Diaz-Garcia L."/>
            <person name="Chuvochina M."/>
            <person name="Feuerriegel G."/>
            <person name="Bunk B."/>
            <person name="Sproer C."/>
            <person name="Streit W.R."/>
            <person name="Rodriguez L.M."/>
            <person name="Overmann J."/>
            <person name="Jimenez D.J."/>
        </authorList>
    </citation>
    <scope>NUCLEOTIDE SEQUENCE</scope>
    <source>
        <strain evidence="4">MAG 3858</strain>
    </source>
</reference>
<dbReference type="Pfam" id="PF06977">
    <property type="entry name" value="SdiA-regulated"/>
    <property type="match status" value="1"/>
</dbReference>
<organism evidence="4 5">
    <name type="scientific">Candidatus Pedobacter colombiensis</name>
    <dbReference type="NCBI Taxonomy" id="3121371"/>
    <lineage>
        <taxon>Bacteria</taxon>
        <taxon>Pseudomonadati</taxon>
        <taxon>Bacteroidota</taxon>
        <taxon>Sphingobacteriia</taxon>
        <taxon>Sphingobacteriales</taxon>
        <taxon>Sphingobacteriaceae</taxon>
        <taxon>Pedobacter</taxon>
    </lineage>
</organism>
<evidence type="ECO:0000256" key="3">
    <source>
        <dbReference type="ARBA" id="ARBA00023136"/>
    </source>
</evidence>
<evidence type="ECO:0000313" key="5">
    <source>
        <dbReference type="Proteomes" id="UP001214530"/>
    </source>
</evidence>
<gene>
    <name evidence="4" type="ORF">P0Y49_11940</name>
</gene>
<evidence type="ECO:0000256" key="1">
    <source>
        <dbReference type="ARBA" id="ARBA00004236"/>
    </source>
</evidence>
<dbReference type="SUPFAM" id="SSF63825">
    <property type="entry name" value="YWTD domain"/>
    <property type="match status" value="1"/>
</dbReference>
<evidence type="ECO:0000256" key="2">
    <source>
        <dbReference type="ARBA" id="ARBA00022475"/>
    </source>
</evidence>
<keyword evidence="2" id="KW-1003">Cell membrane</keyword>
<dbReference type="EMBL" id="CP119313">
    <property type="protein sequence ID" value="WEK17506.1"/>
    <property type="molecule type" value="Genomic_DNA"/>
</dbReference>